<dbReference type="Pfam" id="PF08281">
    <property type="entry name" value="Sigma70_r4_2"/>
    <property type="match status" value="1"/>
</dbReference>
<evidence type="ECO:0000256" key="4">
    <source>
        <dbReference type="ARBA" id="ARBA00023125"/>
    </source>
</evidence>
<keyword evidence="5" id="KW-0804">Transcription</keyword>
<dbReference type="InterPro" id="IPR013325">
    <property type="entry name" value="RNA_pol_sigma_r2"/>
</dbReference>
<dbReference type="InterPro" id="IPR013324">
    <property type="entry name" value="RNA_pol_sigma_r3/r4-like"/>
</dbReference>
<dbReference type="PANTHER" id="PTHR43133:SF8">
    <property type="entry name" value="RNA POLYMERASE SIGMA FACTOR HI_1459-RELATED"/>
    <property type="match status" value="1"/>
</dbReference>
<protein>
    <submittedName>
        <fullName evidence="8">RNA polymerase subunit sigma-24</fullName>
    </submittedName>
</protein>
<dbReference type="NCBIfam" id="TIGR02937">
    <property type="entry name" value="sigma70-ECF"/>
    <property type="match status" value="1"/>
</dbReference>
<evidence type="ECO:0000256" key="2">
    <source>
        <dbReference type="ARBA" id="ARBA00023015"/>
    </source>
</evidence>
<dbReference type="InterPro" id="IPR014284">
    <property type="entry name" value="RNA_pol_sigma-70_dom"/>
</dbReference>
<dbReference type="CDD" id="cd06171">
    <property type="entry name" value="Sigma70_r4"/>
    <property type="match status" value="1"/>
</dbReference>
<dbReference type="Gene3D" id="1.10.1740.10">
    <property type="match status" value="1"/>
</dbReference>
<evidence type="ECO:0000256" key="1">
    <source>
        <dbReference type="ARBA" id="ARBA00010641"/>
    </source>
</evidence>
<dbReference type="InterPro" id="IPR007627">
    <property type="entry name" value="RNA_pol_sigma70_r2"/>
</dbReference>
<evidence type="ECO:0000259" key="6">
    <source>
        <dbReference type="Pfam" id="PF04542"/>
    </source>
</evidence>
<name>A0A2D0NDX4_FLAN2</name>
<dbReference type="PANTHER" id="PTHR43133">
    <property type="entry name" value="RNA POLYMERASE ECF-TYPE SIGMA FACTO"/>
    <property type="match status" value="1"/>
</dbReference>
<keyword evidence="2" id="KW-0805">Transcription regulation</keyword>
<sequence>MGKPEQYTDEELVRGCVENDRFCQEMLFRKYFPSMMRMCMRYANDQDTAMEIVNIGFLRVFKKLHTFAFAGSLEGWIRKLVFHSLSDYYRKNSKTIHFLDIEDRDTPQRARALDNLYWDDITRLVDHLPEATRRVFWLYAVEGYTHPEISEKIGISVGTSKWHLAMARQKLKELIKDYYYNSKNHAG</sequence>
<dbReference type="AlphaFoldDB" id="A0A2D0NDX4"/>
<comment type="caution">
    <text evidence="8">The sequence shown here is derived from an EMBL/GenBank/DDBJ whole genome shotgun (WGS) entry which is preliminary data.</text>
</comment>
<keyword evidence="4" id="KW-0238">DNA-binding</keyword>
<evidence type="ECO:0000313" key="8">
    <source>
        <dbReference type="EMBL" id="PHN06608.1"/>
    </source>
</evidence>
<dbReference type="SUPFAM" id="SSF88946">
    <property type="entry name" value="Sigma2 domain of RNA polymerase sigma factors"/>
    <property type="match status" value="1"/>
</dbReference>
<dbReference type="Proteomes" id="UP000223913">
    <property type="component" value="Unassembled WGS sequence"/>
</dbReference>
<keyword evidence="9" id="KW-1185">Reference proteome</keyword>
<accession>A0A2D0NDX4</accession>
<evidence type="ECO:0000256" key="5">
    <source>
        <dbReference type="ARBA" id="ARBA00023163"/>
    </source>
</evidence>
<feature type="domain" description="RNA polymerase sigma factor 70 region 4 type 2" evidence="7">
    <location>
        <begin position="120"/>
        <end position="171"/>
    </location>
</feature>
<dbReference type="InterPro" id="IPR039425">
    <property type="entry name" value="RNA_pol_sigma-70-like"/>
</dbReference>
<dbReference type="GO" id="GO:0006352">
    <property type="term" value="P:DNA-templated transcription initiation"/>
    <property type="evidence" value="ECO:0007669"/>
    <property type="project" value="InterPro"/>
</dbReference>
<gene>
    <name evidence="8" type="ORF">CRP01_09920</name>
</gene>
<dbReference type="EMBL" id="PDUD01000017">
    <property type="protein sequence ID" value="PHN06608.1"/>
    <property type="molecule type" value="Genomic_DNA"/>
</dbReference>
<organism evidence="8 9">
    <name type="scientific">Flavilitoribacter nigricans (strain ATCC 23147 / DSM 23189 / NBRC 102662 / NCIMB 1420 / SS-2)</name>
    <name type="common">Lewinella nigricans</name>
    <dbReference type="NCBI Taxonomy" id="1122177"/>
    <lineage>
        <taxon>Bacteria</taxon>
        <taxon>Pseudomonadati</taxon>
        <taxon>Bacteroidota</taxon>
        <taxon>Saprospiria</taxon>
        <taxon>Saprospirales</taxon>
        <taxon>Lewinellaceae</taxon>
        <taxon>Flavilitoribacter</taxon>
    </lineage>
</organism>
<dbReference type="InterPro" id="IPR036388">
    <property type="entry name" value="WH-like_DNA-bd_sf"/>
</dbReference>
<dbReference type="GO" id="GO:0016987">
    <property type="term" value="F:sigma factor activity"/>
    <property type="evidence" value="ECO:0007669"/>
    <property type="project" value="UniProtKB-KW"/>
</dbReference>
<proteinExistence type="inferred from homology"/>
<dbReference type="InterPro" id="IPR013249">
    <property type="entry name" value="RNA_pol_sigma70_r4_t2"/>
</dbReference>
<dbReference type="Gene3D" id="1.10.10.10">
    <property type="entry name" value="Winged helix-like DNA-binding domain superfamily/Winged helix DNA-binding domain"/>
    <property type="match status" value="1"/>
</dbReference>
<evidence type="ECO:0000256" key="3">
    <source>
        <dbReference type="ARBA" id="ARBA00023082"/>
    </source>
</evidence>
<reference evidence="8 9" key="1">
    <citation type="submission" date="2017-10" db="EMBL/GenBank/DDBJ databases">
        <title>The draft genome sequence of Lewinella nigricans NBRC 102662.</title>
        <authorList>
            <person name="Wang K."/>
        </authorList>
    </citation>
    <scope>NUCLEOTIDE SEQUENCE [LARGE SCALE GENOMIC DNA]</scope>
    <source>
        <strain evidence="8 9">NBRC 102662</strain>
    </source>
</reference>
<keyword evidence="3" id="KW-0731">Sigma factor</keyword>
<evidence type="ECO:0000259" key="7">
    <source>
        <dbReference type="Pfam" id="PF08281"/>
    </source>
</evidence>
<dbReference type="Pfam" id="PF04542">
    <property type="entry name" value="Sigma70_r2"/>
    <property type="match status" value="1"/>
</dbReference>
<dbReference type="OrthoDB" id="1491902at2"/>
<dbReference type="SUPFAM" id="SSF88659">
    <property type="entry name" value="Sigma3 and sigma4 domains of RNA polymerase sigma factors"/>
    <property type="match status" value="1"/>
</dbReference>
<dbReference type="GO" id="GO:0003677">
    <property type="term" value="F:DNA binding"/>
    <property type="evidence" value="ECO:0007669"/>
    <property type="project" value="UniProtKB-KW"/>
</dbReference>
<comment type="similarity">
    <text evidence="1">Belongs to the sigma-70 factor family. ECF subfamily.</text>
</comment>
<dbReference type="RefSeq" id="WP_099149864.1">
    <property type="nucleotide sequence ID" value="NZ_PDUD01000017.1"/>
</dbReference>
<feature type="domain" description="RNA polymerase sigma-70 region 2" evidence="6">
    <location>
        <begin position="27"/>
        <end position="94"/>
    </location>
</feature>
<evidence type="ECO:0000313" key="9">
    <source>
        <dbReference type="Proteomes" id="UP000223913"/>
    </source>
</evidence>